<dbReference type="OrthoDB" id="4729899at2"/>
<evidence type="ECO:0008006" key="3">
    <source>
        <dbReference type="Google" id="ProtNLM"/>
    </source>
</evidence>
<protein>
    <recommendedName>
        <fullName evidence="3">STAS/SEC14 domain-containing protein</fullName>
    </recommendedName>
</protein>
<dbReference type="AlphaFoldDB" id="A0A1Y1SG77"/>
<dbReference type="Pfam" id="PF11964">
    <property type="entry name" value="SpoIIAA-like"/>
    <property type="match status" value="1"/>
</dbReference>
<sequence length="168" mass="18376">MIQLTVNPHTRILNLSIDAPLASVNVRQVSDHVSAEVQRAAVPFKGMLISAAQFPPWRDLSSFLDNLRAVREQKDDFARVAVLTEASPAVFAAALGNYFSNAEIDRFAPHDVRRAEAWLASGPVADSPAIDTEVAPEISEEPVDMQATGVFELEAGETQKGEEDDWFV</sequence>
<reference evidence="1 2" key="1">
    <citation type="submission" date="2013-04" db="EMBL/GenBank/DDBJ databases">
        <title>Oceanococcus atlanticus 22II-S10r2 Genome Sequencing.</title>
        <authorList>
            <person name="Lai Q."/>
            <person name="Li G."/>
            <person name="Shao Z."/>
        </authorList>
    </citation>
    <scope>NUCLEOTIDE SEQUENCE [LARGE SCALE GENOMIC DNA]</scope>
    <source>
        <strain evidence="1 2">22II-S10r2</strain>
    </source>
</reference>
<dbReference type="SUPFAM" id="SSF52091">
    <property type="entry name" value="SpoIIaa-like"/>
    <property type="match status" value="1"/>
</dbReference>
<gene>
    <name evidence="1" type="ORF">ATO7_02280</name>
</gene>
<dbReference type="STRING" id="1317117.ATO7_02280"/>
<dbReference type="InterPro" id="IPR038396">
    <property type="entry name" value="SpoIIAA-like_sf"/>
</dbReference>
<evidence type="ECO:0000313" key="2">
    <source>
        <dbReference type="Proteomes" id="UP000192342"/>
    </source>
</evidence>
<keyword evidence="2" id="KW-1185">Reference proteome</keyword>
<organism evidence="1 2">
    <name type="scientific">Oceanococcus atlanticus</name>
    <dbReference type="NCBI Taxonomy" id="1317117"/>
    <lineage>
        <taxon>Bacteria</taxon>
        <taxon>Pseudomonadati</taxon>
        <taxon>Pseudomonadota</taxon>
        <taxon>Gammaproteobacteria</taxon>
        <taxon>Chromatiales</taxon>
        <taxon>Oceanococcaceae</taxon>
        <taxon>Oceanococcus</taxon>
    </lineage>
</organism>
<accession>A0A1Y1SG77</accession>
<dbReference type="InterPro" id="IPR036513">
    <property type="entry name" value="STAS_dom_sf"/>
</dbReference>
<dbReference type="Gene3D" id="3.40.50.10600">
    <property type="entry name" value="SpoIIaa-like domains"/>
    <property type="match status" value="1"/>
</dbReference>
<dbReference type="Proteomes" id="UP000192342">
    <property type="component" value="Unassembled WGS sequence"/>
</dbReference>
<dbReference type="RefSeq" id="WP_083559290.1">
    <property type="nucleotide sequence ID" value="NZ_AQQV01000001.1"/>
</dbReference>
<comment type="caution">
    <text evidence="1">The sequence shown here is derived from an EMBL/GenBank/DDBJ whole genome shotgun (WGS) entry which is preliminary data.</text>
</comment>
<name>A0A1Y1SG77_9GAMM</name>
<dbReference type="InterPro" id="IPR021866">
    <property type="entry name" value="SpoIIAA-like"/>
</dbReference>
<evidence type="ECO:0000313" key="1">
    <source>
        <dbReference type="EMBL" id="ORE88665.1"/>
    </source>
</evidence>
<dbReference type="EMBL" id="AQQV01000001">
    <property type="protein sequence ID" value="ORE88665.1"/>
    <property type="molecule type" value="Genomic_DNA"/>
</dbReference>
<proteinExistence type="predicted"/>